<dbReference type="AlphaFoldDB" id="A0A832A5C8"/>
<dbReference type="EMBL" id="DSTK01000035">
    <property type="protein sequence ID" value="HFK97902.1"/>
    <property type="molecule type" value="Genomic_DNA"/>
</dbReference>
<comment type="caution">
    <text evidence="2">The sequence shown here is derived from an EMBL/GenBank/DDBJ whole genome shotgun (WGS) entry which is preliminary data.</text>
</comment>
<dbReference type="InterPro" id="IPR010327">
    <property type="entry name" value="FldB/FldC_alpha/beta"/>
</dbReference>
<dbReference type="Gene3D" id="3.40.50.11900">
    <property type="match status" value="1"/>
</dbReference>
<protein>
    <submittedName>
        <fullName evidence="2">2-hydroxyacyl-CoA dehydratase</fullName>
    </submittedName>
</protein>
<accession>A0A832A5C8</accession>
<organism evidence="2">
    <name type="scientific">Desulfacinum infernum</name>
    <dbReference type="NCBI Taxonomy" id="35837"/>
    <lineage>
        <taxon>Bacteria</taxon>
        <taxon>Pseudomonadati</taxon>
        <taxon>Thermodesulfobacteriota</taxon>
        <taxon>Syntrophobacteria</taxon>
        <taxon>Syntrophobacterales</taxon>
        <taxon>Syntrophobacteraceae</taxon>
        <taxon>Desulfacinum</taxon>
    </lineage>
</organism>
<dbReference type="PANTHER" id="PTHR30548:SF1">
    <property type="entry name" value="DEHYDRATASE SUBUNIT MJ0007-RELATED"/>
    <property type="match status" value="1"/>
</dbReference>
<dbReference type="Pfam" id="PF06050">
    <property type="entry name" value="HGD-D"/>
    <property type="match status" value="1"/>
</dbReference>
<name>A0A832A5C8_9BACT</name>
<evidence type="ECO:0000313" key="2">
    <source>
        <dbReference type="EMBL" id="HFK97902.1"/>
    </source>
</evidence>
<reference evidence="2" key="1">
    <citation type="journal article" date="2020" name="mSystems">
        <title>Genome- and Community-Level Interaction Insights into Carbon Utilization and Element Cycling Functions of Hydrothermarchaeota in Hydrothermal Sediment.</title>
        <authorList>
            <person name="Zhou Z."/>
            <person name="Liu Y."/>
            <person name="Xu W."/>
            <person name="Pan J."/>
            <person name="Luo Z.H."/>
            <person name="Li M."/>
        </authorList>
    </citation>
    <scope>NUCLEOTIDE SEQUENCE [LARGE SCALE GENOMIC DNA]</scope>
    <source>
        <strain evidence="2">SpSt-456</strain>
    </source>
</reference>
<evidence type="ECO:0000256" key="1">
    <source>
        <dbReference type="ARBA" id="ARBA00005806"/>
    </source>
</evidence>
<proteinExistence type="inferred from homology"/>
<gene>
    <name evidence="2" type="ORF">ENS06_11365</name>
</gene>
<comment type="similarity">
    <text evidence="1">Belongs to the FldB/FldC dehydratase alpha/beta subunit family.</text>
</comment>
<sequence length="133" mass="14989">MWATPCAREHAISIPWRRKARIPCGPWRGGICTARPVPVDATGFVDHILHLVRATRADGVIFPSLKFCDMVRWRLPRLAAVMAQERIPFLHVERDGSAASWGQMETRVQAFVEMVGKRRAPGMAVRKEKYAGP</sequence>
<dbReference type="PANTHER" id="PTHR30548">
    <property type="entry name" value="2-HYDROXYGLUTARYL-COA DEHYDRATASE, D-COMPONENT-RELATED"/>
    <property type="match status" value="1"/>
</dbReference>